<evidence type="ECO:0000313" key="3">
    <source>
        <dbReference type="WBParaSite" id="nRc.2.0.1.t23658-RA"/>
    </source>
</evidence>
<dbReference type="PANTHER" id="PTHR12358:SF111">
    <property type="entry name" value="CERAMIDE KINASE, ISOFORM A"/>
    <property type="match status" value="1"/>
</dbReference>
<dbReference type="InterPro" id="IPR001206">
    <property type="entry name" value="Diacylglycerol_kinase_cat_dom"/>
</dbReference>
<dbReference type="Pfam" id="PF19280">
    <property type="entry name" value="CERK_C"/>
    <property type="match status" value="1"/>
</dbReference>
<evidence type="ECO:0000259" key="1">
    <source>
        <dbReference type="PROSITE" id="PS50146"/>
    </source>
</evidence>
<dbReference type="InterPro" id="IPR017438">
    <property type="entry name" value="ATP-NAD_kinase_N"/>
</dbReference>
<dbReference type="Pfam" id="PF00781">
    <property type="entry name" value="DAGK_cat"/>
    <property type="match status" value="1"/>
</dbReference>
<sequence>MNENSPSSGPTSERVIINDKVYKLKDSIEFLKFEPRNGDPPNTTAESLKIKKCEIFFSRIDHLAPTHFDEKKSRSCVCGCRGRRNFISFLNHKKLKKLAEQKPLDKKSKIIPNILTIFLLRRAEKSKWRISYLACEFKDDVVCKNWKEKLDKDLKVFNRPKNLLIFVNPFGGKGKAKLICNHFVRPLLDLANLQYKVIETRRANHARDSMLTKDYGSTVDGILAVGGDGLFSEVMNGLLIRSQKDAGKNVDNRNENFAAFEHRIAAIPAGSTNAFAYTLHGTDDPLTAMLHVLVGDKRKIDLCSIHCGEKFDRFAFTAVSFGFLGDVLKSSEKLRCLGPPRYLVAGLKTAVKHPIYTGTIEYHSPKILQPTGGTTDLVSSTLPVNICHANCEVCKLAAENSTVQITKAENFKSFNEEKSSKIATEEIQNAEISFVHVIGVVTPALCKLSPSGLSPTCHLGDGIMHLAVIKEISPFRNGIYIASIMANQNDHLTKSFVDVHQVTGFSYTPNLSESKTCEDGLGTWNVDGEILPQPENTIHFRMHKQLIPVFARGIEP</sequence>
<dbReference type="SUPFAM" id="SSF111331">
    <property type="entry name" value="NAD kinase/diacylglycerol kinase-like"/>
    <property type="match status" value="1"/>
</dbReference>
<dbReference type="PANTHER" id="PTHR12358">
    <property type="entry name" value="SPHINGOSINE KINASE"/>
    <property type="match status" value="1"/>
</dbReference>
<dbReference type="GO" id="GO:0006672">
    <property type="term" value="P:ceramide metabolic process"/>
    <property type="evidence" value="ECO:0007669"/>
    <property type="project" value="TreeGrafter"/>
</dbReference>
<dbReference type="InterPro" id="IPR016064">
    <property type="entry name" value="NAD/diacylglycerol_kinase_sf"/>
</dbReference>
<dbReference type="OMA" id="WDTHPLS"/>
<dbReference type="InterPro" id="IPR050187">
    <property type="entry name" value="Lipid_Phosphate_FormReg"/>
</dbReference>
<dbReference type="GO" id="GO:0001729">
    <property type="term" value="F:ceramide kinase activity"/>
    <property type="evidence" value="ECO:0007669"/>
    <property type="project" value="TreeGrafter"/>
</dbReference>
<dbReference type="InterPro" id="IPR045363">
    <property type="entry name" value="CERK_C"/>
</dbReference>
<dbReference type="Gene3D" id="3.40.50.10330">
    <property type="entry name" value="Probable inorganic polyphosphate/atp-NAD kinase, domain 1"/>
    <property type="match status" value="1"/>
</dbReference>
<feature type="domain" description="DAGKc" evidence="1">
    <location>
        <begin position="158"/>
        <end position="309"/>
    </location>
</feature>
<reference evidence="3" key="1">
    <citation type="submission" date="2022-11" db="UniProtKB">
        <authorList>
            <consortium name="WormBaseParasite"/>
        </authorList>
    </citation>
    <scope>IDENTIFICATION</scope>
</reference>
<accession>A0A915JAY7</accession>
<dbReference type="SMART" id="SM00046">
    <property type="entry name" value="DAGKc"/>
    <property type="match status" value="1"/>
</dbReference>
<dbReference type="GO" id="GO:0016020">
    <property type="term" value="C:membrane"/>
    <property type="evidence" value="ECO:0007669"/>
    <property type="project" value="GOC"/>
</dbReference>
<organism evidence="2 3">
    <name type="scientific">Romanomermis culicivorax</name>
    <name type="common">Nematode worm</name>
    <dbReference type="NCBI Taxonomy" id="13658"/>
    <lineage>
        <taxon>Eukaryota</taxon>
        <taxon>Metazoa</taxon>
        <taxon>Ecdysozoa</taxon>
        <taxon>Nematoda</taxon>
        <taxon>Enoplea</taxon>
        <taxon>Dorylaimia</taxon>
        <taxon>Mermithida</taxon>
        <taxon>Mermithoidea</taxon>
        <taxon>Mermithidae</taxon>
        <taxon>Romanomermis</taxon>
    </lineage>
</organism>
<dbReference type="AlphaFoldDB" id="A0A915JAY7"/>
<keyword evidence="2" id="KW-1185">Reference proteome</keyword>
<dbReference type="Proteomes" id="UP000887565">
    <property type="component" value="Unplaced"/>
</dbReference>
<dbReference type="Gene3D" id="2.60.200.40">
    <property type="match status" value="1"/>
</dbReference>
<dbReference type="WBParaSite" id="nRc.2.0.1.t23658-RA">
    <property type="protein sequence ID" value="nRc.2.0.1.t23658-RA"/>
    <property type="gene ID" value="nRc.2.0.1.g23658"/>
</dbReference>
<protein>
    <submittedName>
        <fullName evidence="3">DAGKc domain-containing protein</fullName>
    </submittedName>
</protein>
<name>A0A915JAY7_ROMCU</name>
<dbReference type="PROSITE" id="PS50146">
    <property type="entry name" value="DAGK"/>
    <property type="match status" value="1"/>
</dbReference>
<proteinExistence type="predicted"/>
<evidence type="ECO:0000313" key="2">
    <source>
        <dbReference type="Proteomes" id="UP000887565"/>
    </source>
</evidence>